<gene>
    <name evidence="2" type="ORF">J2D77_14125</name>
</gene>
<keyword evidence="3" id="KW-1185">Reference proteome</keyword>
<accession>A0A939KR29</accession>
<name>A0A939KR29_9PROT</name>
<evidence type="ECO:0000313" key="2">
    <source>
        <dbReference type="EMBL" id="MBO1326289.1"/>
    </source>
</evidence>
<protein>
    <submittedName>
        <fullName evidence="2">Uncharacterized protein</fullName>
    </submittedName>
</protein>
<sequence length="389" mass="41448">MDRSFRKTAIGLLLATSFLAGSFVAPRPAQAFGIDVAPIVAAITTLQSAMNSVITTTKTVLNSTLGLIDDKLTTAAQQISNNLKAQVGAQEQIADASNMVQARLARDVRNAQIADLHSVNRQDCLNLEDGQAQVVAARQAADVALALDVAKDKRTRADKGTPSWAGIGQGAQANNTHHLSKYCDDAEADAGLCSLADDTMKGADQDATSLFAPPVYTDQNAIDRANDFETTLIQPVAPAAQRGSAITSSEGQQAMPGRRSYNAAISLAHMIGHEVLSMRAGTTTLTTAQKAEAQREGITVTNTGSSFEATELEINRKYSGTDWQADLQAMSSDKSVLIQIAMLDAQRNWLLWQQYKLQQMTALATAKRLAIEAEHTLGRTGALPVPSPN</sequence>
<evidence type="ECO:0000256" key="1">
    <source>
        <dbReference type="SAM" id="SignalP"/>
    </source>
</evidence>
<proteinExistence type="predicted"/>
<dbReference type="EMBL" id="JAFVMH010000008">
    <property type="protein sequence ID" value="MBO1326289.1"/>
    <property type="molecule type" value="Genomic_DNA"/>
</dbReference>
<dbReference type="Proteomes" id="UP000664073">
    <property type="component" value="Unassembled WGS sequence"/>
</dbReference>
<dbReference type="RefSeq" id="WP_207846954.1">
    <property type="nucleotide sequence ID" value="NZ_JAFVMH010000008.1"/>
</dbReference>
<reference evidence="2" key="1">
    <citation type="submission" date="2021-03" db="EMBL/GenBank/DDBJ databases">
        <title>The complete genome sequence of Acetobacter sp. TBRC 12339.</title>
        <authorList>
            <person name="Charoenyingcharoen P."/>
            <person name="Yukphan P."/>
        </authorList>
    </citation>
    <scope>NUCLEOTIDE SEQUENCE</scope>
    <source>
        <strain evidence="2">TBRC 12339</strain>
    </source>
</reference>
<feature type="chain" id="PRO_5037021755" evidence="1">
    <location>
        <begin position="32"/>
        <end position="389"/>
    </location>
</feature>
<comment type="caution">
    <text evidence="2">The sequence shown here is derived from an EMBL/GenBank/DDBJ whole genome shotgun (WGS) entry which is preliminary data.</text>
</comment>
<keyword evidence="1" id="KW-0732">Signal</keyword>
<feature type="signal peptide" evidence="1">
    <location>
        <begin position="1"/>
        <end position="31"/>
    </location>
</feature>
<dbReference type="AlphaFoldDB" id="A0A939KR29"/>
<organism evidence="2 3">
    <name type="scientific">Acetobacter garciniae</name>
    <dbReference type="NCBI Taxonomy" id="2817435"/>
    <lineage>
        <taxon>Bacteria</taxon>
        <taxon>Pseudomonadati</taxon>
        <taxon>Pseudomonadota</taxon>
        <taxon>Alphaproteobacteria</taxon>
        <taxon>Acetobacterales</taxon>
        <taxon>Acetobacteraceae</taxon>
        <taxon>Acetobacter</taxon>
    </lineage>
</organism>
<evidence type="ECO:0000313" key="3">
    <source>
        <dbReference type="Proteomes" id="UP000664073"/>
    </source>
</evidence>